<gene>
    <name evidence="7" type="ORF">BURPS1710A_A0052</name>
</gene>
<evidence type="ECO:0000256" key="6">
    <source>
        <dbReference type="SAM" id="Phobius"/>
    </source>
</evidence>
<reference evidence="7" key="1">
    <citation type="submission" date="2009-05" db="EMBL/GenBank/DDBJ databases">
        <authorList>
            <person name="Harkins D.M."/>
            <person name="DeShazer D."/>
            <person name="Woods D.E."/>
            <person name="Brinkac L.M."/>
            <person name="Brown K.A."/>
            <person name="Hung G.C."/>
            <person name="Tuanyok A."/>
            <person name="Zhang B."/>
            <person name="Nierman W.C."/>
        </authorList>
    </citation>
    <scope>NUCLEOTIDE SEQUENCE [LARGE SCALE GENOMIC DNA]</scope>
    <source>
        <strain evidence="7">1710a</strain>
    </source>
</reference>
<protein>
    <recommendedName>
        <fullName evidence="8">Caa(3)-type oxidase, subunit IV</fullName>
    </recommendedName>
</protein>
<dbReference type="AlphaFoldDB" id="A0A0E1VS95"/>
<name>A0A0E1VS95_BURPE</name>
<proteinExistence type="predicted"/>
<evidence type="ECO:0000256" key="4">
    <source>
        <dbReference type="ARBA" id="ARBA00022989"/>
    </source>
</evidence>
<evidence type="ECO:0000256" key="1">
    <source>
        <dbReference type="ARBA" id="ARBA00004651"/>
    </source>
</evidence>
<dbReference type="InterPro" id="IPR005171">
    <property type="entry name" value="Cyt_c_oxidase_su4_prok"/>
</dbReference>
<keyword evidence="4 6" id="KW-1133">Transmembrane helix</keyword>
<keyword evidence="5 6" id="KW-0472">Membrane</keyword>
<sequence length="106" mass="11315">MGAQTRMTIDSARARALTVKIMRVWAALVLATVGSWTESLRAASPAIVAAVVGLAALKVALIVFCYMEVGRAPRWLKLVCGAWIGIVFGIVAACHLLPRDVLRLIG</sequence>
<feature type="transmembrane region" description="Helical" evidence="6">
    <location>
        <begin position="43"/>
        <end position="66"/>
    </location>
</feature>
<keyword evidence="2" id="KW-1003">Cell membrane</keyword>
<keyword evidence="3 6" id="KW-0812">Transmembrane</keyword>
<evidence type="ECO:0008006" key="8">
    <source>
        <dbReference type="Google" id="ProtNLM"/>
    </source>
</evidence>
<evidence type="ECO:0000256" key="3">
    <source>
        <dbReference type="ARBA" id="ARBA00022692"/>
    </source>
</evidence>
<evidence type="ECO:0000313" key="7">
    <source>
        <dbReference type="EMBL" id="EET03800.1"/>
    </source>
</evidence>
<evidence type="ECO:0000256" key="5">
    <source>
        <dbReference type="ARBA" id="ARBA00023136"/>
    </source>
</evidence>
<comment type="subcellular location">
    <subcellularLocation>
        <location evidence="1">Cell membrane</location>
        <topology evidence="1">Multi-pass membrane protein</topology>
    </subcellularLocation>
</comment>
<organism evidence="7">
    <name type="scientific">Burkholderia pseudomallei 1710a</name>
    <dbReference type="NCBI Taxonomy" id="320371"/>
    <lineage>
        <taxon>Bacteria</taxon>
        <taxon>Pseudomonadati</taxon>
        <taxon>Pseudomonadota</taxon>
        <taxon>Betaproteobacteria</taxon>
        <taxon>Burkholderiales</taxon>
        <taxon>Burkholderiaceae</taxon>
        <taxon>Burkholderia</taxon>
        <taxon>pseudomallei group</taxon>
    </lineage>
</organism>
<evidence type="ECO:0000256" key="2">
    <source>
        <dbReference type="ARBA" id="ARBA00022475"/>
    </source>
</evidence>
<feature type="transmembrane region" description="Helical" evidence="6">
    <location>
        <begin position="78"/>
        <end position="98"/>
    </location>
</feature>
<dbReference type="Pfam" id="PF03626">
    <property type="entry name" value="COX4_pro"/>
    <property type="match status" value="1"/>
</dbReference>
<dbReference type="Proteomes" id="UP000001812">
    <property type="component" value="Chromosome II"/>
</dbReference>
<dbReference type="HOGENOM" id="CLU_175439_0_1_4"/>
<dbReference type="GO" id="GO:0005886">
    <property type="term" value="C:plasma membrane"/>
    <property type="evidence" value="ECO:0007669"/>
    <property type="project" value="UniProtKB-SubCell"/>
</dbReference>
<accession>A0A0E1VS95</accession>
<dbReference type="EMBL" id="CM000833">
    <property type="protein sequence ID" value="EET03800.1"/>
    <property type="molecule type" value="Genomic_DNA"/>
</dbReference>
<feature type="transmembrane region" description="Helical" evidence="6">
    <location>
        <begin position="21"/>
        <end position="37"/>
    </location>
</feature>